<sequence length="122" mass="13484">MKSKNLLPMLIFAGFLMSCSNDNPDTLMEDMPNENVITYQQNVKSIIDNNCISCHAATPRNGAPMPLVTYDQVKNAIQNRGLLNRISLNNGNSLLMPQGGPRLPQASIDIVAKWQQDGLLEK</sequence>
<dbReference type="GO" id="GO:0009055">
    <property type="term" value="F:electron transfer activity"/>
    <property type="evidence" value="ECO:0007669"/>
    <property type="project" value="InterPro"/>
</dbReference>
<keyword evidence="1" id="KW-0732">Signal</keyword>
<dbReference type="AlphaFoldDB" id="A0A066WJC2"/>
<feature type="chain" id="PRO_5001629076" description="Cytochrome c domain-containing protein" evidence="1">
    <location>
        <begin position="21"/>
        <end position="122"/>
    </location>
</feature>
<dbReference type="Proteomes" id="UP000027064">
    <property type="component" value="Unassembled WGS sequence"/>
</dbReference>
<gene>
    <name evidence="2" type="ORF">FEM21_27700</name>
</gene>
<dbReference type="GO" id="GO:0020037">
    <property type="term" value="F:heme binding"/>
    <property type="evidence" value="ECO:0007669"/>
    <property type="project" value="InterPro"/>
</dbReference>
<proteinExistence type="predicted"/>
<name>A0A066WJC2_9FLAO</name>
<dbReference type="eggNOG" id="COG2010">
    <property type="taxonomic scope" value="Bacteria"/>
</dbReference>
<dbReference type="RefSeq" id="WP_035661424.1">
    <property type="nucleotide sequence ID" value="NZ_JNCA01000028.1"/>
</dbReference>
<dbReference type="PROSITE" id="PS51257">
    <property type="entry name" value="PROKAR_LIPOPROTEIN"/>
    <property type="match status" value="1"/>
</dbReference>
<evidence type="ECO:0008006" key="4">
    <source>
        <dbReference type="Google" id="ProtNLM"/>
    </source>
</evidence>
<feature type="signal peptide" evidence="1">
    <location>
        <begin position="1"/>
        <end position="20"/>
    </location>
</feature>
<keyword evidence="3" id="KW-1185">Reference proteome</keyword>
<comment type="caution">
    <text evidence="2">The sequence shown here is derived from an EMBL/GenBank/DDBJ whole genome shotgun (WGS) entry which is preliminary data.</text>
</comment>
<accession>A0A066WJC2</accession>
<protein>
    <recommendedName>
        <fullName evidence="4">Cytochrome c domain-containing protein</fullName>
    </recommendedName>
</protein>
<dbReference type="PATRIC" id="fig|1492738.3.peg.2756"/>
<dbReference type="InterPro" id="IPR036909">
    <property type="entry name" value="Cyt_c-like_dom_sf"/>
</dbReference>
<dbReference type="EMBL" id="JNCA01000028">
    <property type="protein sequence ID" value="KDN54117.1"/>
    <property type="molecule type" value="Genomic_DNA"/>
</dbReference>
<reference evidence="2 3" key="1">
    <citation type="submission" date="2014-05" db="EMBL/GenBank/DDBJ databases">
        <title>Genome Sequence of Flavobacterium sp. EM1321.</title>
        <authorList>
            <person name="Shin S.-K."/>
            <person name="Yi H."/>
        </authorList>
    </citation>
    <scope>NUCLEOTIDE SEQUENCE [LARGE SCALE GENOMIC DNA]</scope>
    <source>
        <strain evidence="2 3">EM1321</strain>
    </source>
</reference>
<dbReference type="STRING" id="1492738.FEM21_27700"/>
<evidence type="ECO:0000313" key="2">
    <source>
        <dbReference type="EMBL" id="KDN54117.1"/>
    </source>
</evidence>
<evidence type="ECO:0000313" key="3">
    <source>
        <dbReference type="Proteomes" id="UP000027064"/>
    </source>
</evidence>
<organism evidence="2 3">
    <name type="scientific">Flavobacterium seoulense</name>
    <dbReference type="NCBI Taxonomy" id="1492738"/>
    <lineage>
        <taxon>Bacteria</taxon>
        <taxon>Pseudomonadati</taxon>
        <taxon>Bacteroidota</taxon>
        <taxon>Flavobacteriia</taxon>
        <taxon>Flavobacteriales</taxon>
        <taxon>Flavobacteriaceae</taxon>
        <taxon>Flavobacterium</taxon>
    </lineage>
</organism>
<dbReference type="SUPFAM" id="SSF46626">
    <property type="entry name" value="Cytochrome c"/>
    <property type="match status" value="1"/>
</dbReference>
<evidence type="ECO:0000256" key="1">
    <source>
        <dbReference type="SAM" id="SignalP"/>
    </source>
</evidence>
<dbReference type="OrthoDB" id="9786191at2"/>